<proteinExistence type="predicted"/>
<evidence type="ECO:0000313" key="1">
    <source>
        <dbReference type="EMBL" id="PQM53127.1"/>
    </source>
</evidence>
<protein>
    <submittedName>
        <fullName evidence="1">Uncharacterized protein</fullName>
    </submittedName>
</protein>
<accession>A0A9X7IPK7</accession>
<dbReference type="Proteomes" id="UP000237911">
    <property type="component" value="Unassembled WGS sequence"/>
</dbReference>
<dbReference type="EMBL" id="PUEV01000017">
    <property type="protein sequence ID" value="PQM53127.1"/>
    <property type="molecule type" value="Genomic_DNA"/>
</dbReference>
<name>A0A9X7IPK7_9MYCO</name>
<comment type="caution">
    <text evidence="1">The sequence shown here is derived from an EMBL/GenBank/DDBJ whole genome shotgun (WGS) entry which is preliminary data.</text>
</comment>
<gene>
    <name evidence="1" type="ORF">C5U48_05720</name>
</gene>
<reference evidence="1 2" key="1">
    <citation type="submission" date="2018-02" db="EMBL/GenBank/DDBJ databases">
        <title>Draft genome sequence of Mycobacterium virginiense isolated from mud of a swine farm in Japan.</title>
        <authorList>
            <person name="Ohya K."/>
        </authorList>
    </citation>
    <scope>NUCLEOTIDE SEQUENCE [LARGE SCALE GENOMIC DNA]</scope>
    <source>
        <strain evidence="1 2">GF75</strain>
    </source>
</reference>
<keyword evidence="2" id="KW-1185">Reference proteome</keyword>
<evidence type="ECO:0000313" key="2">
    <source>
        <dbReference type="Proteomes" id="UP000237911"/>
    </source>
</evidence>
<organism evidence="1 2">
    <name type="scientific">Mycolicibacter virginiensis</name>
    <dbReference type="NCBI Taxonomy" id="1795032"/>
    <lineage>
        <taxon>Bacteria</taxon>
        <taxon>Bacillati</taxon>
        <taxon>Actinomycetota</taxon>
        <taxon>Actinomycetes</taxon>
        <taxon>Mycobacteriales</taxon>
        <taxon>Mycobacteriaceae</taxon>
        <taxon>Mycolicibacter</taxon>
    </lineage>
</organism>
<sequence length="105" mass="11653">MLCYNLPDYPGEMAGEGGWVDMYLDAAGSFPVGRLWVSAEQNSIGCEIFENCNDDHLTRVALQLREFNAAGVRVLNTFEFIKSQYYGGTINTGDLADARVKHETP</sequence>
<dbReference type="AlphaFoldDB" id="A0A9X7IPK7"/>